<dbReference type="GO" id="GO:0048038">
    <property type="term" value="F:quinone binding"/>
    <property type="evidence" value="ECO:0007669"/>
    <property type="project" value="UniProtKB-KW"/>
</dbReference>
<name>A0A6H0QZW2_9CHLO</name>
<keyword evidence="4 10" id="KW-0812">Transmembrane</keyword>
<comment type="similarity">
    <text evidence="2">Belongs to the complex I subunit 4L family.</text>
</comment>
<evidence type="ECO:0000256" key="8">
    <source>
        <dbReference type="ARBA" id="ARBA00022989"/>
    </source>
</evidence>
<evidence type="ECO:0000256" key="3">
    <source>
        <dbReference type="ARBA" id="ARBA00022448"/>
    </source>
</evidence>
<evidence type="ECO:0000256" key="2">
    <source>
        <dbReference type="ARBA" id="ARBA00010519"/>
    </source>
</evidence>
<keyword evidence="7" id="KW-0618">Plastoquinone</keyword>
<dbReference type="GO" id="GO:0042773">
    <property type="term" value="P:ATP synthesis coupled electron transport"/>
    <property type="evidence" value="ECO:0007669"/>
    <property type="project" value="InterPro"/>
</dbReference>
<evidence type="ECO:0000313" key="11">
    <source>
        <dbReference type="EMBL" id="QIV68126.1"/>
    </source>
</evidence>
<dbReference type="HAMAP" id="MF_01456">
    <property type="entry name" value="NDH1_NuoK"/>
    <property type="match status" value="1"/>
</dbReference>
<dbReference type="EMBL" id="MN782006">
    <property type="protein sequence ID" value="QIV68126.1"/>
    <property type="molecule type" value="Genomic_DNA"/>
</dbReference>
<proteinExistence type="inferred from homology"/>
<feature type="transmembrane region" description="Helical" evidence="10">
    <location>
        <begin position="28"/>
        <end position="48"/>
    </location>
</feature>
<evidence type="ECO:0000256" key="10">
    <source>
        <dbReference type="SAM" id="Phobius"/>
    </source>
</evidence>
<dbReference type="InterPro" id="IPR039428">
    <property type="entry name" value="NUOK/Mnh_C1-like"/>
</dbReference>
<dbReference type="Gene3D" id="1.10.287.3510">
    <property type="match status" value="1"/>
</dbReference>
<keyword evidence="11" id="KW-0496">Mitochondrion</keyword>
<evidence type="ECO:0000256" key="5">
    <source>
        <dbReference type="ARBA" id="ARBA00022719"/>
    </source>
</evidence>
<reference evidence="11" key="1">
    <citation type="journal article" date="2020" name="Mitochondrial DNA Part B Resour">
        <title>Complete mitogenome of the chlorophyte green alga Marsupiomonas sp. NIES 1824 (Pedinophyceae).</title>
        <authorList>
            <person name="Turmel M."/>
            <person name="Otis C."/>
            <person name="Lemieux C."/>
        </authorList>
    </citation>
    <scope>NUCLEOTIDE SEQUENCE</scope>
</reference>
<feature type="transmembrane region" description="Helical" evidence="10">
    <location>
        <begin position="60"/>
        <end position="83"/>
    </location>
</feature>
<geneLocation type="mitochondrion" evidence="11"/>
<evidence type="ECO:0000256" key="1">
    <source>
        <dbReference type="ARBA" id="ARBA00004141"/>
    </source>
</evidence>
<evidence type="ECO:0000256" key="9">
    <source>
        <dbReference type="ARBA" id="ARBA00023136"/>
    </source>
</evidence>
<keyword evidence="9 10" id="KW-0472">Membrane</keyword>
<keyword evidence="6" id="KW-0521">NADP</keyword>
<keyword evidence="3" id="KW-0813">Transport</keyword>
<dbReference type="NCBIfam" id="NF004320">
    <property type="entry name" value="PRK05715.1-2"/>
    <property type="match status" value="1"/>
</dbReference>
<comment type="subcellular location">
    <subcellularLocation>
        <location evidence="1">Membrane</location>
        <topology evidence="1">Multi-pass membrane protein</topology>
    </subcellularLocation>
</comment>
<evidence type="ECO:0000256" key="7">
    <source>
        <dbReference type="ARBA" id="ARBA00022957"/>
    </source>
</evidence>
<keyword evidence="5" id="KW-0874">Quinone</keyword>
<organism evidence="11">
    <name type="scientific">Marsupiomonas sp. NIES 1824</name>
    <dbReference type="NCBI Taxonomy" id="1562198"/>
    <lineage>
        <taxon>Eukaryota</taxon>
        <taxon>Viridiplantae</taxon>
        <taxon>Chlorophyta</taxon>
        <taxon>core chlorophytes</taxon>
        <taxon>Pedinophyceae</taxon>
        <taxon>Marsupiomonadales</taxon>
        <taxon>Marsupiomonadaceae</taxon>
        <taxon>Marsupiomonas</taxon>
    </lineage>
</organism>
<dbReference type="GO" id="GO:0030964">
    <property type="term" value="C:NADH dehydrogenase complex"/>
    <property type="evidence" value="ECO:0007669"/>
    <property type="project" value="TreeGrafter"/>
</dbReference>
<dbReference type="Pfam" id="PF00420">
    <property type="entry name" value="Oxidored_q2"/>
    <property type="match status" value="1"/>
</dbReference>
<dbReference type="InterPro" id="IPR001133">
    <property type="entry name" value="NADH_UbQ_OxRdtase_chain4L/K"/>
</dbReference>
<protein>
    <submittedName>
        <fullName evidence="11">NADH dehydrogenase subunit 4L</fullName>
    </submittedName>
</protein>
<dbReference type="PANTHER" id="PTHR11434">
    <property type="entry name" value="NADH-UBIQUINONE OXIDOREDUCTASE SUBUNIT ND4L"/>
    <property type="match status" value="1"/>
</dbReference>
<dbReference type="AlphaFoldDB" id="A0A6H0QZW2"/>
<gene>
    <name evidence="11" type="primary">nad4L</name>
</gene>
<evidence type="ECO:0000256" key="4">
    <source>
        <dbReference type="ARBA" id="ARBA00022692"/>
    </source>
</evidence>
<keyword evidence="8 10" id="KW-1133">Transmembrane helix</keyword>
<accession>A0A6H0QZW2</accession>
<evidence type="ECO:0000256" key="6">
    <source>
        <dbReference type="ARBA" id="ARBA00022857"/>
    </source>
</evidence>
<dbReference type="GO" id="GO:0016651">
    <property type="term" value="F:oxidoreductase activity, acting on NAD(P)H"/>
    <property type="evidence" value="ECO:0007669"/>
    <property type="project" value="InterPro"/>
</dbReference>
<sequence>MARYGTALSLFLFVLAVGRMRTNRQSVLFWFFAIELMLLAVNLLFLTLSVRRDSLEGQIVAIFVLTVAAAESRIGLSLLVMYFRTRETISLSFFDTLKE</sequence>
<dbReference type="PANTHER" id="PTHR11434:SF16">
    <property type="entry name" value="NADH-UBIQUINONE OXIDOREDUCTASE CHAIN 4L"/>
    <property type="match status" value="1"/>
</dbReference>